<organism evidence="4 5">
    <name type="scientific">Candidatus Symbiobacter mobilis CR</name>
    <dbReference type="NCBI Taxonomy" id="946483"/>
    <lineage>
        <taxon>Bacteria</taxon>
        <taxon>Pseudomonadati</taxon>
        <taxon>Pseudomonadota</taxon>
        <taxon>Betaproteobacteria</taxon>
        <taxon>Burkholderiales</taxon>
        <taxon>Comamonadaceae</taxon>
    </lineage>
</organism>
<dbReference type="PANTHER" id="PTHR45228:SF1">
    <property type="entry name" value="CYCLIC DI-GMP PHOSPHODIESTERASE TM_0186"/>
    <property type="match status" value="1"/>
</dbReference>
<gene>
    <name evidence="4" type="ORF">Cenrod_1538</name>
</gene>
<evidence type="ECO:0000313" key="5">
    <source>
        <dbReference type="Proteomes" id="UP000017184"/>
    </source>
</evidence>
<dbReference type="SMART" id="SM00471">
    <property type="entry name" value="HDc"/>
    <property type="match status" value="1"/>
</dbReference>
<feature type="domain" description="HD-GYP" evidence="3">
    <location>
        <begin position="151"/>
        <end position="348"/>
    </location>
</feature>
<dbReference type="EMBL" id="CP004885">
    <property type="protein sequence ID" value="AGX87623.1"/>
    <property type="molecule type" value="Genomic_DNA"/>
</dbReference>
<dbReference type="Gene3D" id="1.10.3210.10">
    <property type="entry name" value="Hypothetical protein af1432"/>
    <property type="match status" value="1"/>
</dbReference>
<dbReference type="Pfam" id="PF00072">
    <property type="entry name" value="Response_reg"/>
    <property type="match status" value="1"/>
</dbReference>
<dbReference type="InterPro" id="IPR052020">
    <property type="entry name" value="Cyclic_di-GMP/3'3'-cGAMP_PDE"/>
</dbReference>
<keyword evidence="1" id="KW-0597">Phosphoprotein</keyword>
<keyword evidence="5" id="KW-1185">Reference proteome</keyword>
<dbReference type="InterPro" id="IPR001789">
    <property type="entry name" value="Sig_transdc_resp-reg_receiver"/>
</dbReference>
<dbReference type="RefSeq" id="WP_022773348.1">
    <property type="nucleotide sequence ID" value="NC_022576.1"/>
</dbReference>
<dbReference type="SMART" id="SM00448">
    <property type="entry name" value="REC"/>
    <property type="match status" value="1"/>
</dbReference>
<protein>
    <submittedName>
        <fullName evidence="4">Response regulator-like protein</fullName>
    </submittedName>
</protein>
<dbReference type="GO" id="GO:0008081">
    <property type="term" value="F:phosphoric diester hydrolase activity"/>
    <property type="evidence" value="ECO:0007669"/>
    <property type="project" value="UniProtKB-ARBA"/>
</dbReference>
<dbReference type="InterPro" id="IPR003607">
    <property type="entry name" value="HD/PDEase_dom"/>
</dbReference>
<dbReference type="PANTHER" id="PTHR45228">
    <property type="entry name" value="CYCLIC DI-GMP PHOSPHODIESTERASE TM_0186-RELATED"/>
    <property type="match status" value="1"/>
</dbReference>
<sequence>MTAPPYRIFAIDDEPDNLLLIRQALRQLGHPLCETESDPVRAIERFLAEDFDLVLLDYNMPGLSGLGVLHAIADKSRSEQIPVVMVTAQIDRDTRLQTLGAGAKDFLGKPIDLAELKVRVHNLLETRTLNLALRQHNQHLEEVVHARTEELRSTQLEVIRRLARAAEFRDTDTGLHIQRMSLFAQAIGREMGMSTPEHELLLNASPMHDLGKIGISDRILLKPGKLTPEEYATMQEHTLIGANILQGHDSELLRTAHDIALWHHERWNGDGYPNGLHAQQIPLPARIAAVADVFDALTMVRPYKSAWPTEEAYREVCRLAGNHFDPDVVLAFDACFEEILHIRHANPDPAR</sequence>
<dbReference type="Pfam" id="PF13487">
    <property type="entry name" value="HD_5"/>
    <property type="match status" value="1"/>
</dbReference>
<reference evidence="4 5" key="1">
    <citation type="journal article" date="2013" name="Genome Biol.">
        <title>Genomic analysis reveals key aspects of prokaryotic symbiosis in the phototrophic consortium "Chlorochromatium aggregatum".</title>
        <authorList>
            <person name="Liu Z."/>
            <person name="Muller J."/>
            <person name="Li T."/>
            <person name="Alvey R.M."/>
            <person name="Vogl K."/>
            <person name="Frigaard N.U."/>
            <person name="Rockwell N.C."/>
            <person name="Boyd E.S."/>
            <person name="Tomsho L.P."/>
            <person name="Schuster S.C."/>
            <person name="Henke P."/>
            <person name="Rohde M."/>
            <person name="Overmann J."/>
            <person name="Bryant D.A."/>
        </authorList>
    </citation>
    <scope>NUCLEOTIDE SEQUENCE [LARGE SCALE GENOMIC DNA]</scope>
    <source>
        <strain evidence="4">CR</strain>
    </source>
</reference>
<dbReference type="Gene3D" id="3.40.50.2300">
    <property type="match status" value="1"/>
</dbReference>
<feature type="modified residue" description="4-aspartylphosphate" evidence="1">
    <location>
        <position position="57"/>
    </location>
</feature>
<dbReference type="InterPro" id="IPR037522">
    <property type="entry name" value="HD_GYP_dom"/>
</dbReference>
<dbReference type="HOGENOM" id="CLU_000445_92_10_4"/>
<evidence type="ECO:0000256" key="1">
    <source>
        <dbReference type="PROSITE-ProRule" id="PRU00169"/>
    </source>
</evidence>
<evidence type="ECO:0000259" key="2">
    <source>
        <dbReference type="PROSITE" id="PS50110"/>
    </source>
</evidence>
<accession>U5NBK5</accession>
<dbReference type="SUPFAM" id="SSF109604">
    <property type="entry name" value="HD-domain/PDEase-like"/>
    <property type="match status" value="1"/>
</dbReference>
<dbReference type="KEGG" id="cbx:Cenrod_1538"/>
<dbReference type="AlphaFoldDB" id="U5NBK5"/>
<dbReference type="PROSITE" id="PS50110">
    <property type="entry name" value="RESPONSE_REGULATORY"/>
    <property type="match status" value="1"/>
</dbReference>
<dbReference type="OrthoDB" id="9763857at2"/>
<evidence type="ECO:0000259" key="3">
    <source>
        <dbReference type="PROSITE" id="PS51832"/>
    </source>
</evidence>
<evidence type="ECO:0000313" key="4">
    <source>
        <dbReference type="EMBL" id="AGX87623.1"/>
    </source>
</evidence>
<dbReference type="eggNOG" id="COG3437">
    <property type="taxonomic scope" value="Bacteria"/>
</dbReference>
<name>U5NBK5_9BURK</name>
<dbReference type="GO" id="GO:0000160">
    <property type="term" value="P:phosphorelay signal transduction system"/>
    <property type="evidence" value="ECO:0007669"/>
    <property type="project" value="InterPro"/>
</dbReference>
<dbReference type="SUPFAM" id="SSF52172">
    <property type="entry name" value="CheY-like"/>
    <property type="match status" value="1"/>
</dbReference>
<dbReference type="STRING" id="946483.Cenrod_1538"/>
<feature type="domain" description="Response regulatory" evidence="2">
    <location>
        <begin position="7"/>
        <end position="124"/>
    </location>
</feature>
<dbReference type="CDD" id="cd00077">
    <property type="entry name" value="HDc"/>
    <property type="match status" value="1"/>
</dbReference>
<dbReference type="PROSITE" id="PS51832">
    <property type="entry name" value="HD_GYP"/>
    <property type="match status" value="1"/>
</dbReference>
<dbReference type="InterPro" id="IPR011006">
    <property type="entry name" value="CheY-like_superfamily"/>
</dbReference>
<proteinExistence type="predicted"/>
<dbReference type="Proteomes" id="UP000017184">
    <property type="component" value="Chromosome"/>
</dbReference>